<organism evidence="5 6">
    <name type="scientific">Staphylococcus piscifermentans</name>
    <dbReference type="NCBI Taxonomy" id="70258"/>
    <lineage>
        <taxon>Bacteria</taxon>
        <taxon>Bacillati</taxon>
        <taxon>Bacillota</taxon>
        <taxon>Bacilli</taxon>
        <taxon>Bacillales</taxon>
        <taxon>Staphylococcaceae</taxon>
        <taxon>Staphylococcus</taxon>
    </lineage>
</organism>
<feature type="binding site" evidence="4">
    <location>
        <position position="64"/>
    </location>
    <ligand>
        <name>S-adenosyl-L-methionine</name>
        <dbReference type="ChEBI" id="CHEBI:59789"/>
    </ligand>
</feature>
<feature type="binding site" evidence="4">
    <location>
        <position position="154"/>
    </location>
    <ligand>
        <name>Mg(2+)</name>
        <dbReference type="ChEBI" id="CHEBI:18420"/>
    </ligand>
</feature>
<dbReference type="GO" id="GO:0008757">
    <property type="term" value="F:S-adenosylmethionine-dependent methyltransferase activity"/>
    <property type="evidence" value="ECO:0007669"/>
    <property type="project" value="TreeGrafter"/>
</dbReference>
<evidence type="ECO:0000313" key="6">
    <source>
        <dbReference type="Proteomes" id="UP000321736"/>
    </source>
</evidence>
<keyword evidence="6" id="KW-1185">Reference proteome</keyword>
<keyword evidence="1 4" id="KW-0489">Methyltransferase</keyword>
<comment type="subunit">
    <text evidence="4">Homodimer.</text>
</comment>
<comment type="catalytic activity">
    <reaction evidence="4">
        <text>5-hydroxyuridine(34) in tRNA + S-adenosyl-L-methionine = 5-methoxyuridine(34) in tRNA + S-adenosyl-L-homocysteine + H(+)</text>
        <dbReference type="Rhea" id="RHEA:60524"/>
        <dbReference type="Rhea" id="RHEA-COMP:13381"/>
        <dbReference type="Rhea" id="RHEA-COMP:15591"/>
        <dbReference type="ChEBI" id="CHEBI:15378"/>
        <dbReference type="ChEBI" id="CHEBI:57856"/>
        <dbReference type="ChEBI" id="CHEBI:59789"/>
        <dbReference type="ChEBI" id="CHEBI:136877"/>
        <dbReference type="ChEBI" id="CHEBI:143860"/>
    </reaction>
</comment>
<dbReference type="OrthoDB" id="9799672at2"/>
<keyword evidence="4" id="KW-0479">Metal-binding</keyword>
<dbReference type="SUPFAM" id="SSF53335">
    <property type="entry name" value="S-adenosyl-L-methionine-dependent methyltransferases"/>
    <property type="match status" value="1"/>
</dbReference>
<dbReference type="Gene3D" id="3.40.50.150">
    <property type="entry name" value="Vaccinia Virus protein VP39"/>
    <property type="match status" value="1"/>
</dbReference>
<dbReference type="GO" id="GO:0016300">
    <property type="term" value="F:tRNA (uridine) methyltransferase activity"/>
    <property type="evidence" value="ECO:0007669"/>
    <property type="project" value="UniProtKB-UniRule"/>
</dbReference>
<reference evidence="5 6" key="1">
    <citation type="submission" date="2019-07" db="EMBL/GenBank/DDBJ databases">
        <title>Whole genome shotgun sequence of Staphylococcus piscifermentans NBRC 109625.</title>
        <authorList>
            <person name="Hosoyama A."/>
            <person name="Uohara A."/>
            <person name="Ohji S."/>
            <person name="Ichikawa N."/>
        </authorList>
    </citation>
    <scope>NUCLEOTIDE SEQUENCE [LARGE SCALE GENOMIC DNA]</scope>
    <source>
        <strain evidence="5 6">NBRC 109625</strain>
    </source>
</reference>
<dbReference type="GO" id="GO:0030488">
    <property type="term" value="P:tRNA methylation"/>
    <property type="evidence" value="ECO:0007669"/>
    <property type="project" value="UniProtKB-UniRule"/>
</dbReference>
<protein>
    <recommendedName>
        <fullName evidence="4">tRNA 5-hydroxyuridine methyltransferase</fullName>
        <ecNumber evidence="4">2.1.1.-</ecNumber>
    </recommendedName>
    <alternativeName>
        <fullName evidence="4">ho5U methyltransferase</fullName>
    </alternativeName>
</protein>
<comment type="similarity">
    <text evidence="4">Belongs to the class I-like SAM-binding methyltransferase superfamily. Cation-dependent O-methyltransferase family.</text>
</comment>
<name>A0A239U0U8_9STAP</name>
<dbReference type="GO" id="GO:0000287">
    <property type="term" value="F:magnesium ion binding"/>
    <property type="evidence" value="ECO:0007669"/>
    <property type="project" value="UniProtKB-UniRule"/>
</dbReference>
<dbReference type="InterPro" id="IPR043675">
    <property type="entry name" value="TrmR_methyltr"/>
</dbReference>
<keyword evidence="2 4" id="KW-0808">Transferase</keyword>
<dbReference type="InterPro" id="IPR002935">
    <property type="entry name" value="SAM_O-MeTrfase"/>
</dbReference>
<dbReference type="PROSITE" id="PS51682">
    <property type="entry name" value="SAM_OMT_I"/>
    <property type="match status" value="1"/>
</dbReference>
<evidence type="ECO:0000256" key="4">
    <source>
        <dbReference type="HAMAP-Rule" id="MF_02217"/>
    </source>
</evidence>
<dbReference type="RefSeq" id="WP_095104921.1">
    <property type="nucleotide sequence ID" value="NZ_BKAR01000005.1"/>
</dbReference>
<dbReference type="EC" id="2.1.1.-" evidence="4"/>
<comment type="caution">
    <text evidence="5">The sequence shown here is derived from an EMBL/GenBank/DDBJ whole genome shotgun (WGS) entry which is preliminary data.</text>
</comment>
<feature type="binding site" evidence="4">
    <location>
        <position position="81"/>
    </location>
    <ligand>
        <name>S-adenosyl-L-methionine</name>
        <dbReference type="ChEBI" id="CHEBI:59789"/>
    </ligand>
</feature>
<proteinExistence type="inferred from homology"/>
<keyword evidence="4" id="KW-0819">tRNA processing</keyword>
<evidence type="ECO:0000256" key="1">
    <source>
        <dbReference type="ARBA" id="ARBA00022603"/>
    </source>
</evidence>
<sequence length="213" mass="24578">MDKNENYLINLSQKHSHELEALRPYAEENNVPIIHPLSLDMIKQLIRIHQSRHILEIGTAIGYSAMHFASVNEDINVWTIERDETMQKAAKENLANYTYGSQVHLIEGDARETFEAVEDLSFDMIFIDAAKAQSQKFFELYTPLLRKGGLVIVDNILYHDFVADIEVVRSRNVKQMVKKIQKFNTWLNDHPDYETNFLDIEDGLAIAIKGESK</sequence>
<gene>
    <name evidence="4" type="primary">trmR</name>
    <name evidence="5" type="ORF">SPI02_06330</name>
</gene>
<dbReference type="CDD" id="cd02440">
    <property type="entry name" value="AdoMet_MTases"/>
    <property type="match status" value="1"/>
</dbReference>
<evidence type="ECO:0000256" key="2">
    <source>
        <dbReference type="ARBA" id="ARBA00022679"/>
    </source>
</evidence>
<dbReference type="InterPro" id="IPR029063">
    <property type="entry name" value="SAM-dependent_MTases_sf"/>
</dbReference>
<dbReference type="GO" id="GO:0008171">
    <property type="term" value="F:O-methyltransferase activity"/>
    <property type="evidence" value="ECO:0007669"/>
    <property type="project" value="InterPro"/>
</dbReference>
<dbReference type="EMBL" id="BKAR01000005">
    <property type="protein sequence ID" value="GEP84048.1"/>
    <property type="molecule type" value="Genomic_DNA"/>
</dbReference>
<dbReference type="PANTHER" id="PTHR10509">
    <property type="entry name" value="O-METHYLTRANSFERASE-RELATED"/>
    <property type="match status" value="1"/>
</dbReference>
<dbReference type="HAMAP" id="MF_02217">
    <property type="entry name" value="TrmR_methyltr"/>
    <property type="match status" value="1"/>
</dbReference>
<feature type="binding site" evidence="4">
    <location>
        <begin position="109"/>
        <end position="110"/>
    </location>
    <ligand>
        <name>S-adenosyl-L-methionine</name>
        <dbReference type="ChEBI" id="CHEBI:59789"/>
    </ligand>
</feature>
<dbReference type="AlphaFoldDB" id="A0A239U0U8"/>
<dbReference type="Pfam" id="PF01596">
    <property type="entry name" value="Methyltransf_3"/>
    <property type="match status" value="1"/>
</dbReference>
<comment type="function">
    <text evidence="4">Catalyzes the methylation of 5-hydroxyuridine (ho5U) to form 5-methoxyuridine (mo5U) at position 34 in tRNAs.</text>
</comment>
<keyword evidence="3 4" id="KW-0949">S-adenosyl-L-methionine</keyword>
<dbReference type="Proteomes" id="UP000321736">
    <property type="component" value="Unassembled WGS sequence"/>
</dbReference>
<evidence type="ECO:0000256" key="3">
    <source>
        <dbReference type="ARBA" id="ARBA00022691"/>
    </source>
</evidence>
<feature type="binding site" evidence="4">
    <location>
        <position position="34"/>
    </location>
    <ligand>
        <name>S-adenosyl-L-methionine</name>
        <dbReference type="ChEBI" id="CHEBI:59789"/>
    </ligand>
</feature>
<dbReference type="PANTHER" id="PTHR10509:SF14">
    <property type="entry name" value="CAFFEOYL-COA O-METHYLTRANSFERASE 3-RELATED"/>
    <property type="match status" value="1"/>
</dbReference>
<accession>A0A239U0U8</accession>
<feature type="binding site" evidence="4">
    <location>
        <position position="128"/>
    </location>
    <ligand>
        <name>Mg(2+)</name>
        <dbReference type="ChEBI" id="CHEBI:18420"/>
    </ligand>
</feature>
<dbReference type="InterPro" id="IPR050362">
    <property type="entry name" value="Cation-dep_OMT"/>
</dbReference>
<feature type="binding site" evidence="4">
    <location>
        <position position="155"/>
    </location>
    <ligand>
        <name>Mg(2+)</name>
        <dbReference type="ChEBI" id="CHEBI:18420"/>
    </ligand>
</feature>
<evidence type="ECO:0000313" key="5">
    <source>
        <dbReference type="EMBL" id="GEP84048.1"/>
    </source>
</evidence>
<feature type="binding site" evidence="4">
    <location>
        <position position="128"/>
    </location>
    <ligand>
        <name>S-adenosyl-L-methionine</name>
        <dbReference type="ChEBI" id="CHEBI:59789"/>
    </ligand>
</feature>
<keyword evidence="4" id="KW-0460">Magnesium</keyword>